<dbReference type="Pfam" id="PF12473">
    <property type="entry name" value="DUF3694"/>
    <property type="match status" value="1"/>
</dbReference>
<accession>A0A8K0JIC7</accession>
<dbReference type="InterPro" id="IPR000253">
    <property type="entry name" value="FHA_dom"/>
</dbReference>
<dbReference type="FunFam" id="3.40.850.10:FF:000167">
    <property type="entry name" value="Uncharacterized protein"/>
    <property type="match status" value="1"/>
</dbReference>
<dbReference type="Gene3D" id="3.40.850.10">
    <property type="entry name" value="Kinesin motor domain"/>
    <property type="match status" value="1"/>
</dbReference>
<keyword evidence="5" id="KW-0547">Nucleotide-binding</keyword>
<keyword evidence="15" id="KW-1185">Reference proteome</keyword>
<evidence type="ECO:0000256" key="8">
    <source>
        <dbReference type="ARBA" id="ARBA00023175"/>
    </source>
</evidence>
<dbReference type="Gene3D" id="2.30.29.30">
    <property type="entry name" value="Pleckstrin-homology domain (PH domain)/Phosphotyrosine-binding domain (PTB)"/>
    <property type="match status" value="1"/>
</dbReference>
<dbReference type="Pfam" id="PF16183">
    <property type="entry name" value="Kinesin_assoc"/>
    <property type="match status" value="1"/>
</dbReference>
<dbReference type="PROSITE" id="PS00411">
    <property type="entry name" value="KINESIN_MOTOR_1"/>
    <property type="match status" value="1"/>
</dbReference>
<feature type="domain" description="Kinesin motor" evidence="13">
    <location>
        <begin position="1"/>
        <end position="206"/>
    </location>
</feature>
<comment type="similarity">
    <text evidence="10">Belongs to the TRAFAC class myosin-kinesin ATPase superfamily. Kinesin family.</text>
</comment>
<evidence type="ECO:0000256" key="5">
    <source>
        <dbReference type="ARBA" id="ARBA00022741"/>
    </source>
</evidence>
<feature type="region of interest" description="Disordered" evidence="11">
    <location>
        <begin position="535"/>
        <end position="557"/>
    </location>
</feature>
<keyword evidence="7" id="KW-0175">Coiled coil</keyword>
<proteinExistence type="inferred from homology"/>
<dbReference type="GO" id="GO:0003777">
    <property type="term" value="F:microtubule motor activity"/>
    <property type="evidence" value="ECO:0007669"/>
    <property type="project" value="InterPro"/>
</dbReference>
<dbReference type="Gene3D" id="2.60.200.20">
    <property type="match status" value="1"/>
</dbReference>
<dbReference type="PROSITE" id="PS50003">
    <property type="entry name" value="PH_DOMAIN"/>
    <property type="match status" value="1"/>
</dbReference>
<dbReference type="InterPro" id="IPR011993">
    <property type="entry name" value="PH-like_dom_sf"/>
</dbReference>
<dbReference type="SUPFAM" id="SSF52540">
    <property type="entry name" value="P-loop containing nucleoside triphosphate hydrolases"/>
    <property type="match status" value="1"/>
</dbReference>
<protein>
    <recommendedName>
        <fullName evidence="2">Kinesin-like protein unc-104</fullName>
    </recommendedName>
</protein>
<dbReference type="PANTHER" id="PTHR47117">
    <property type="entry name" value="STAR-RELATED LIPID TRANSFER PROTEIN 9"/>
    <property type="match status" value="1"/>
</dbReference>
<keyword evidence="6" id="KW-0067">ATP-binding</keyword>
<dbReference type="Gene3D" id="6.10.250.2520">
    <property type="match status" value="1"/>
</dbReference>
<dbReference type="InterPro" id="IPR008984">
    <property type="entry name" value="SMAD_FHA_dom_sf"/>
</dbReference>
<dbReference type="InterPro" id="IPR022164">
    <property type="entry name" value="Kinesin-like"/>
</dbReference>
<evidence type="ECO:0000256" key="9">
    <source>
        <dbReference type="ARBA" id="ARBA00023212"/>
    </source>
</evidence>
<comment type="caution">
    <text evidence="10">Lacks conserved residue(s) required for the propagation of feature annotation.</text>
</comment>
<organism evidence="14 15">
    <name type="scientific">Filobasidium floriforme</name>
    <dbReference type="NCBI Taxonomy" id="5210"/>
    <lineage>
        <taxon>Eukaryota</taxon>
        <taxon>Fungi</taxon>
        <taxon>Dikarya</taxon>
        <taxon>Basidiomycota</taxon>
        <taxon>Agaricomycotina</taxon>
        <taxon>Tremellomycetes</taxon>
        <taxon>Filobasidiales</taxon>
        <taxon>Filobasidiaceae</taxon>
        <taxon>Filobasidium</taxon>
    </lineage>
</organism>
<evidence type="ECO:0000259" key="12">
    <source>
        <dbReference type="PROSITE" id="PS50003"/>
    </source>
</evidence>
<dbReference type="InterPro" id="IPR001849">
    <property type="entry name" value="PH_domain"/>
</dbReference>
<keyword evidence="9" id="KW-0206">Cytoskeleton</keyword>
<dbReference type="Proteomes" id="UP000812966">
    <property type="component" value="Unassembled WGS sequence"/>
</dbReference>
<evidence type="ECO:0000259" key="13">
    <source>
        <dbReference type="PROSITE" id="PS50067"/>
    </source>
</evidence>
<dbReference type="GO" id="GO:0005874">
    <property type="term" value="C:microtubule"/>
    <property type="evidence" value="ECO:0007669"/>
    <property type="project" value="UniProtKB-KW"/>
</dbReference>
<evidence type="ECO:0000256" key="11">
    <source>
        <dbReference type="SAM" id="MobiDB-lite"/>
    </source>
</evidence>
<dbReference type="Pfam" id="PF00498">
    <property type="entry name" value="FHA"/>
    <property type="match status" value="1"/>
</dbReference>
<dbReference type="SUPFAM" id="SSF50729">
    <property type="entry name" value="PH domain-like"/>
    <property type="match status" value="1"/>
</dbReference>
<keyword evidence="3" id="KW-0963">Cytoplasm</keyword>
<evidence type="ECO:0000313" key="15">
    <source>
        <dbReference type="Proteomes" id="UP000812966"/>
    </source>
</evidence>
<dbReference type="GO" id="GO:0008017">
    <property type="term" value="F:microtubule binding"/>
    <property type="evidence" value="ECO:0007669"/>
    <property type="project" value="InterPro"/>
</dbReference>
<dbReference type="GO" id="GO:0005524">
    <property type="term" value="F:ATP binding"/>
    <property type="evidence" value="ECO:0007669"/>
    <property type="project" value="UniProtKB-KW"/>
</dbReference>
<dbReference type="SMART" id="SM00240">
    <property type="entry name" value="FHA"/>
    <property type="match status" value="1"/>
</dbReference>
<sequence>MEIYNEKVRDLLNPKNKGVLRVREHPSAGPYVEDLSRLVVESYSQMMTVMDEGNKARTVASTAMNETSSRSHAVFTVILTQKRHDETTKMAGEKVSKVSLVDLAGSERANSTGATGARLKEGANINRSLTTLGKVIQALAMASTATQSKQKKKKDDFVPYRDSVLTWLLKESLGGNSRTCMIAAISPADYEETLSTLRYADQAKRIKTNAVVNEDPNAKMIRELKEELAVLRQRAVGGSSEAIFDENTPPEKQMVTYKTKDGEIRTVTKLELQENLEASEKLMASLNESWEDKLAKTQEIHIAREQALEELGISLDKDRALVGVHAPKKWPHLVNLNEDPLQNECLLYSIPEGRTIVGNIESSTAAIKLSSPRIMKEHCALVNEKGKVSIEPLEHATILVNGKPISTSSAMPLESGFRIIIDWHVFRFSSPQSVRAQRMRESASFSNALADMLPEGTEASDYGKDSGVNNIVDWTFARKEALSRLTLTGDDLDMLGDEELDGLFQDITRARTSRRRPESQVGTPSRLRAVQNIDRLRSPERSAPTSVAENPWDDDLSDRDVQMLPAAVDPASRQMQAYSELASATGLDEDVAGSRRQPSRAESTLQMDRMAEEIRLLRQVALQNRFESLSTRLSGVLLDREKEVAQQAIRQWRRVRLVAMANAMRDQATSVEEANRLADRYGIGTAYRLVASRGSPASTMETHVESILFDAEATHSVTRSTGDVAILVIDKQRKVAYVWSIEKLQRQLPSMRSYGADLDLAHRSPPETTFRTIPCPAWTHLGTAMFAIHPRIEGAMQVPIQSFETAEAVGNVTVHVTWDSSSDSLTSGSRSASITLHNVRAFAEGVSPVHMQLRLPTFGIGGKRENLRSSEVVDFTNASTAHLKLKETFSLDIAVNDPALYIQVDFFGKVTEQYLQRLGDRIPVDMPTLDAAGATTRTEQASKPKHMVTVHTSILEPDSQGNFVATDYDGKENTFTLRQGRQRQIRINIIHNSARSLDLKEVNFISLRGPQNSDKQAVIRLSTMEQDVSSQDDNRLSAEQPVYRGNGAGSLGITCKLEDLPGMEKKTPSGEYITCQLSFQVGFTNHRVPALFVQTLRLRVTGSETRRRSLIMDYLRPSAIAAHSSRTFEIQTPSEESASLTTSQMAILAAYLEQRKRQYLVADVQAAAARIHTVGEAPPSNKAQEDLLPRAIEAWRSTLCQRRFPQDLSKSMTLRLARDGRMQVSEIFISARVDKEGWMEVLTSPAEGQWTRRYARLARPYLRLFESNDLRQEDLVISLENAQIDEAKDLELALETTNVFSIAATTNTTVFRTTISNERNVWLKALKWR</sequence>
<dbReference type="PROSITE" id="PS50067">
    <property type="entry name" value="KINESIN_MOTOR_2"/>
    <property type="match status" value="1"/>
</dbReference>
<dbReference type="Pfam" id="PF00225">
    <property type="entry name" value="Kinesin"/>
    <property type="match status" value="1"/>
</dbReference>
<keyword evidence="4" id="KW-0493">Microtubule</keyword>
<keyword evidence="8" id="KW-0505">Motor protein</keyword>
<evidence type="ECO:0000256" key="4">
    <source>
        <dbReference type="ARBA" id="ARBA00022701"/>
    </source>
</evidence>
<feature type="domain" description="PH" evidence="12">
    <location>
        <begin position="1232"/>
        <end position="1329"/>
    </location>
</feature>
<evidence type="ECO:0000256" key="2">
    <source>
        <dbReference type="ARBA" id="ARBA00020751"/>
    </source>
</evidence>
<evidence type="ECO:0000313" key="14">
    <source>
        <dbReference type="EMBL" id="KAG7530904.1"/>
    </source>
</evidence>
<dbReference type="SUPFAM" id="SSF49879">
    <property type="entry name" value="SMAD/FHA domain"/>
    <property type="match status" value="1"/>
</dbReference>
<dbReference type="SMART" id="SM00129">
    <property type="entry name" value="KISc"/>
    <property type="match status" value="1"/>
</dbReference>
<name>A0A8K0JIC7_9TREE</name>
<dbReference type="InterPro" id="IPR019821">
    <property type="entry name" value="Kinesin_motor_CS"/>
</dbReference>
<dbReference type="Pfam" id="PF00169">
    <property type="entry name" value="PH"/>
    <property type="match status" value="1"/>
</dbReference>
<evidence type="ECO:0000256" key="10">
    <source>
        <dbReference type="PROSITE-ProRule" id="PRU00283"/>
    </source>
</evidence>
<dbReference type="InterPro" id="IPR036961">
    <property type="entry name" value="Kinesin_motor_dom_sf"/>
</dbReference>
<dbReference type="InterPro" id="IPR032405">
    <property type="entry name" value="Kinesin_assoc"/>
</dbReference>
<dbReference type="GO" id="GO:0010970">
    <property type="term" value="P:transport along microtubule"/>
    <property type="evidence" value="ECO:0007669"/>
    <property type="project" value="UniProtKB-ARBA"/>
</dbReference>
<gene>
    <name evidence="14" type="ORF">FFLO_04727</name>
</gene>
<dbReference type="EMBL" id="JABELV010000105">
    <property type="protein sequence ID" value="KAG7530904.1"/>
    <property type="molecule type" value="Genomic_DNA"/>
</dbReference>
<evidence type="ECO:0000256" key="7">
    <source>
        <dbReference type="ARBA" id="ARBA00023054"/>
    </source>
</evidence>
<dbReference type="InterPro" id="IPR027417">
    <property type="entry name" value="P-loop_NTPase"/>
</dbReference>
<evidence type="ECO:0000256" key="3">
    <source>
        <dbReference type="ARBA" id="ARBA00022490"/>
    </source>
</evidence>
<evidence type="ECO:0000256" key="1">
    <source>
        <dbReference type="ARBA" id="ARBA00004245"/>
    </source>
</evidence>
<feature type="region of interest" description="Disordered" evidence="11">
    <location>
        <begin position="581"/>
        <end position="604"/>
    </location>
</feature>
<dbReference type="InterPro" id="IPR001752">
    <property type="entry name" value="Kinesin_motor_dom"/>
</dbReference>
<dbReference type="PANTHER" id="PTHR47117:SF10">
    <property type="entry name" value="KINESIN-LIKE PROTEIN KIF1B"/>
    <property type="match status" value="1"/>
</dbReference>
<reference evidence="14" key="1">
    <citation type="submission" date="2020-04" db="EMBL/GenBank/DDBJ databases">
        <title>Analysis of mating type loci in Filobasidium floriforme.</title>
        <authorList>
            <person name="Nowrousian M."/>
        </authorList>
    </citation>
    <scope>NUCLEOTIDE SEQUENCE</scope>
    <source>
        <strain evidence="14">CBS 6242</strain>
    </source>
</reference>
<comment type="subcellular location">
    <subcellularLocation>
        <location evidence="1">Cytoplasm</location>
        <location evidence="1">Cytoskeleton</location>
    </subcellularLocation>
</comment>
<comment type="caution">
    <text evidence="14">The sequence shown here is derived from an EMBL/GenBank/DDBJ whole genome shotgun (WGS) entry which is preliminary data.</text>
</comment>
<dbReference type="PRINTS" id="PR00380">
    <property type="entry name" value="KINESINHEAVY"/>
</dbReference>
<evidence type="ECO:0000256" key="6">
    <source>
        <dbReference type="ARBA" id="ARBA00022840"/>
    </source>
</evidence>